<evidence type="ECO:0000256" key="1">
    <source>
        <dbReference type="SAM" id="MobiDB-lite"/>
    </source>
</evidence>
<accession>A0ABU1H156</accession>
<feature type="compositionally biased region" description="Basic residues" evidence="1">
    <location>
        <begin position="1"/>
        <end position="13"/>
    </location>
</feature>
<sequence>MQFKQRHPVRHRPAPGGTRTPVDHAYWTDDEIAHVLNQFDQTDHFSCREQRDSKEQWQ</sequence>
<dbReference type="EMBL" id="JARWAO010000010">
    <property type="protein sequence ID" value="MDR5897268.1"/>
    <property type="molecule type" value="Genomic_DNA"/>
</dbReference>
<dbReference type="Proteomes" id="UP001269375">
    <property type="component" value="Unassembled WGS sequence"/>
</dbReference>
<comment type="caution">
    <text evidence="2">The sequence shown here is derived from an EMBL/GenBank/DDBJ whole genome shotgun (WGS) entry which is preliminary data.</text>
</comment>
<keyword evidence="3" id="KW-1185">Reference proteome</keyword>
<reference evidence="2 3" key="1">
    <citation type="submission" date="2023-04" db="EMBL/GenBank/DDBJ databases">
        <title>A long-awaited taxogenomic arrangement of the family Halomonadaceae.</title>
        <authorList>
            <person name="De La Haba R."/>
            <person name="Chuvochina M."/>
            <person name="Wittouck S."/>
            <person name="Arahal D.R."/>
            <person name="Sanchez-Porro C."/>
            <person name="Hugenholtz P."/>
            <person name="Ventosa A."/>
        </authorList>
    </citation>
    <scope>NUCLEOTIDE SEQUENCE [LARGE SCALE GENOMIC DNA]</scope>
    <source>
        <strain evidence="2 3">DSM 22428</strain>
    </source>
</reference>
<organism evidence="2 3">
    <name type="scientific">Larsenimonas suaedae</name>
    <dbReference type="NCBI Taxonomy" id="1851019"/>
    <lineage>
        <taxon>Bacteria</taxon>
        <taxon>Pseudomonadati</taxon>
        <taxon>Pseudomonadota</taxon>
        <taxon>Gammaproteobacteria</taxon>
        <taxon>Oceanospirillales</taxon>
        <taxon>Halomonadaceae</taxon>
        <taxon>Larsenimonas</taxon>
    </lineage>
</organism>
<evidence type="ECO:0000313" key="2">
    <source>
        <dbReference type="EMBL" id="MDR5897268.1"/>
    </source>
</evidence>
<name>A0ABU1H156_9GAMM</name>
<evidence type="ECO:0000313" key="3">
    <source>
        <dbReference type="Proteomes" id="UP001269375"/>
    </source>
</evidence>
<gene>
    <name evidence="2" type="ORF">QC825_14450</name>
</gene>
<proteinExistence type="predicted"/>
<protein>
    <submittedName>
        <fullName evidence="2">Uncharacterized protein</fullName>
    </submittedName>
</protein>
<dbReference type="RefSeq" id="WP_251595527.1">
    <property type="nucleotide sequence ID" value="NZ_JAMLJI010000006.1"/>
</dbReference>
<feature type="region of interest" description="Disordered" evidence="1">
    <location>
        <begin position="1"/>
        <end position="23"/>
    </location>
</feature>